<evidence type="ECO:0000259" key="13">
    <source>
        <dbReference type="Pfam" id="PF06974"/>
    </source>
</evidence>
<dbReference type="GO" id="GO:0016746">
    <property type="term" value="F:acyltransferase activity"/>
    <property type="evidence" value="ECO:0007669"/>
    <property type="project" value="UniProtKB-KW"/>
</dbReference>
<keyword evidence="9 11" id="KW-0012">Acyltransferase</keyword>
<comment type="caution">
    <text evidence="14">The sequence shown here is derived from an EMBL/GenBank/DDBJ whole genome shotgun (WGS) entry which is preliminary data.</text>
</comment>
<sequence>MEFISPVDALFLIAESREHPMHVGSLSIFDPVDGTGPEFARRAYATLAADQNFHPTFRKRPARLFGTPQLAWTVDSAVELDYHVQRWALPEPGGLDAVTEVAAGLHSRLLDRHRPLWEAHLIEGLAGDRVGLYAKMHHALIDGVGAQRLLQRTLTTDPESGEALVPWHLPPSTGRSAHAPRERQTLTGRARALLAAAGSAPSALRLARTALLEQQLTLPFAAPRTMFNVPIGGARRCAARSWPLDRIRQVKKMTGTTLNDVVLAMSAGALRAYLLEHLALPDKPLIAMVPVSLRPESDDGDGGGNAVAALLCNLATDLPDPAARLAAISSSMHRSKEIYRALSPVQAVSLSALTLSPLALSLLLPATAALTSPPFNIVISNIPGPREPQYWNGARVAASYPLSIPLDGQAVNITLTSNADSLDIGIVACRRGVPDVARLLDHLETALTDLEDTVY</sequence>
<dbReference type="Gene3D" id="3.30.559.30">
    <property type="entry name" value="Nonribosomal peptide synthetase, condensation domain"/>
    <property type="match status" value="1"/>
</dbReference>
<keyword evidence="8 11" id="KW-0443">Lipid metabolism</keyword>
<evidence type="ECO:0000256" key="11">
    <source>
        <dbReference type="RuleBase" id="RU361241"/>
    </source>
</evidence>
<dbReference type="InterPro" id="IPR009721">
    <property type="entry name" value="O-acyltransferase_WSD1_C"/>
</dbReference>
<protein>
    <recommendedName>
        <fullName evidence="4 11">Diacylglycerol O-acyltransferase</fullName>
        <ecNumber evidence="4 11">2.3.1.20</ecNumber>
    </recommendedName>
</protein>
<evidence type="ECO:0000256" key="4">
    <source>
        <dbReference type="ARBA" id="ARBA00013244"/>
    </source>
</evidence>
<dbReference type="SUPFAM" id="SSF52777">
    <property type="entry name" value="CoA-dependent acyltransferases"/>
    <property type="match status" value="1"/>
</dbReference>
<evidence type="ECO:0000256" key="1">
    <source>
        <dbReference type="ARBA" id="ARBA00004771"/>
    </source>
</evidence>
<evidence type="ECO:0000256" key="7">
    <source>
        <dbReference type="ARBA" id="ARBA00022798"/>
    </source>
</evidence>
<comment type="similarity">
    <text evidence="3 11">Belongs to the long-chain O-acyltransferase family.</text>
</comment>
<comment type="catalytic activity">
    <reaction evidence="10 11">
        <text>an acyl-CoA + a 1,2-diacyl-sn-glycerol = a triacyl-sn-glycerol + CoA</text>
        <dbReference type="Rhea" id="RHEA:10868"/>
        <dbReference type="ChEBI" id="CHEBI:17815"/>
        <dbReference type="ChEBI" id="CHEBI:57287"/>
        <dbReference type="ChEBI" id="CHEBI:58342"/>
        <dbReference type="ChEBI" id="CHEBI:64615"/>
        <dbReference type="EC" id="2.3.1.20"/>
    </reaction>
</comment>
<accession>A0ABU6AZD3</accession>
<evidence type="ECO:0000313" key="14">
    <source>
        <dbReference type="EMBL" id="MEB3512863.1"/>
    </source>
</evidence>
<dbReference type="InterPro" id="IPR014292">
    <property type="entry name" value="Acyl_transf_WS/DGAT"/>
</dbReference>
<dbReference type="Proteomes" id="UP001348098">
    <property type="component" value="Unassembled WGS sequence"/>
</dbReference>
<dbReference type="Gene3D" id="3.30.559.10">
    <property type="entry name" value="Chloramphenicol acetyltransferase-like domain"/>
    <property type="match status" value="1"/>
</dbReference>
<evidence type="ECO:0000259" key="12">
    <source>
        <dbReference type="Pfam" id="PF03007"/>
    </source>
</evidence>
<evidence type="ECO:0000313" key="15">
    <source>
        <dbReference type="Proteomes" id="UP001348098"/>
    </source>
</evidence>
<dbReference type="PANTHER" id="PTHR31650">
    <property type="entry name" value="O-ACYLTRANSFERASE (WSD1-LIKE) FAMILY PROTEIN"/>
    <property type="match status" value="1"/>
</dbReference>
<keyword evidence="6 11" id="KW-0808">Transferase</keyword>
<evidence type="ECO:0000256" key="8">
    <source>
        <dbReference type="ARBA" id="ARBA00023098"/>
    </source>
</evidence>
<keyword evidence="7 11" id="KW-0319">Glycerol metabolism</keyword>
<keyword evidence="5 11" id="KW-0444">Lipid biosynthesis</keyword>
<evidence type="ECO:0000256" key="5">
    <source>
        <dbReference type="ARBA" id="ARBA00022516"/>
    </source>
</evidence>
<evidence type="ECO:0000256" key="2">
    <source>
        <dbReference type="ARBA" id="ARBA00005189"/>
    </source>
</evidence>
<evidence type="ECO:0000256" key="6">
    <source>
        <dbReference type="ARBA" id="ARBA00022679"/>
    </source>
</evidence>
<feature type="domain" description="O-acyltransferase WSD1-like N-terminal" evidence="12">
    <location>
        <begin position="5"/>
        <end position="262"/>
    </location>
</feature>
<dbReference type="InterPro" id="IPR045034">
    <property type="entry name" value="O-acyltransferase_WSD1-like"/>
</dbReference>
<evidence type="ECO:0000256" key="3">
    <source>
        <dbReference type="ARBA" id="ARBA00009587"/>
    </source>
</evidence>
<organism evidence="14 15">
    <name type="scientific">Nocardia implantans</name>
    <dbReference type="NCBI Taxonomy" id="3108168"/>
    <lineage>
        <taxon>Bacteria</taxon>
        <taxon>Bacillati</taxon>
        <taxon>Actinomycetota</taxon>
        <taxon>Actinomycetes</taxon>
        <taxon>Mycobacteriales</taxon>
        <taxon>Nocardiaceae</taxon>
        <taxon>Nocardia</taxon>
    </lineage>
</organism>
<dbReference type="EMBL" id="JAYKYQ010000009">
    <property type="protein sequence ID" value="MEB3512863.1"/>
    <property type="molecule type" value="Genomic_DNA"/>
</dbReference>
<dbReference type="NCBIfam" id="TIGR02946">
    <property type="entry name" value="acyl_WS_DGAT"/>
    <property type="match status" value="1"/>
</dbReference>
<dbReference type="InterPro" id="IPR023213">
    <property type="entry name" value="CAT-like_dom_sf"/>
</dbReference>
<evidence type="ECO:0000256" key="10">
    <source>
        <dbReference type="ARBA" id="ARBA00048109"/>
    </source>
</evidence>
<comment type="pathway">
    <text evidence="1 11">Glycerolipid metabolism; triacylglycerol biosynthesis.</text>
</comment>
<comment type="pathway">
    <text evidence="2">Lipid metabolism.</text>
</comment>
<proteinExistence type="inferred from homology"/>
<dbReference type="InterPro" id="IPR004255">
    <property type="entry name" value="O-acyltransferase_WSD1_N"/>
</dbReference>
<dbReference type="EC" id="2.3.1.20" evidence="4 11"/>
<dbReference type="RefSeq" id="WP_195081468.1">
    <property type="nucleotide sequence ID" value="NZ_JAYESH010000007.1"/>
</dbReference>
<dbReference type="Pfam" id="PF06974">
    <property type="entry name" value="WS_DGAT_C"/>
    <property type="match status" value="1"/>
</dbReference>
<reference evidence="14 15" key="1">
    <citation type="submission" date="2023-12" db="EMBL/GenBank/DDBJ databases">
        <title>novel species in genus Nocarida.</title>
        <authorList>
            <person name="Li Z."/>
        </authorList>
    </citation>
    <scope>NUCLEOTIDE SEQUENCE [LARGE SCALE GENOMIC DNA]</scope>
    <source>
        <strain evidence="14 15">CDC186</strain>
    </source>
</reference>
<feature type="domain" description="O-acyltransferase WSD1 C-terminal" evidence="13">
    <location>
        <begin position="304"/>
        <end position="450"/>
    </location>
</feature>
<dbReference type="Pfam" id="PF03007">
    <property type="entry name" value="WS_DGAT_cat"/>
    <property type="match status" value="1"/>
</dbReference>
<name>A0ABU6AZD3_9NOCA</name>
<keyword evidence="15" id="KW-1185">Reference proteome</keyword>
<dbReference type="PANTHER" id="PTHR31650:SF1">
    <property type="entry name" value="WAX ESTER SYNTHASE_DIACYLGLYCEROL ACYLTRANSFERASE 4-RELATED"/>
    <property type="match status" value="1"/>
</dbReference>
<gene>
    <name evidence="14" type="ORF">U3653_22765</name>
</gene>
<evidence type="ECO:0000256" key="9">
    <source>
        <dbReference type="ARBA" id="ARBA00023315"/>
    </source>
</evidence>